<dbReference type="PROSITE" id="PS51670">
    <property type="entry name" value="SHKT"/>
    <property type="match status" value="2"/>
</dbReference>
<evidence type="ECO:0000259" key="2">
    <source>
        <dbReference type="PROSITE" id="PS51670"/>
    </source>
</evidence>
<evidence type="ECO:0000313" key="4">
    <source>
        <dbReference type="Proteomes" id="UP001303046"/>
    </source>
</evidence>
<keyword evidence="1" id="KW-1015">Disulfide bond</keyword>
<feature type="domain" description="ShKT" evidence="2">
    <location>
        <begin position="218"/>
        <end position="254"/>
    </location>
</feature>
<name>A0ABR1DMB7_NECAM</name>
<evidence type="ECO:0000313" key="3">
    <source>
        <dbReference type="EMBL" id="KAK6751298.1"/>
    </source>
</evidence>
<reference evidence="3 4" key="1">
    <citation type="submission" date="2023-08" db="EMBL/GenBank/DDBJ databases">
        <title>A Necator americanus chromosomal reference genome.</title>
        <authorList>
            <person name="Ilik V."/>
            <person name="Petrzelkova K.J."/>
            <person name="Pardy F."/>
            <person name="Fuh T."/>
            <person name="Niatou-Singa F.S."/>
            <person name="Gouil Q."/>
            <person name="Baker L."/>
            <person name="Ritchie M.E."/>
            <person name="Jex A.R."/>
            <person name="Gazzola D."/>
            <person name="Li H."/>
            <person name="Toshio Fujiwara R."/>
            <person name="Zhan B."/>
            <person name="Aroian R.V."/>
            <person name="Pafco B."/>
            <person name="Schwarz E.M."/>
        </authorList>
    </citation>
    <scope>NUCLEOTIDE SEQUENCE [LARGE SCALE GENOMIC DNA]</scope>
    <source>
        <strain evidence="3 4">Aroian</strain>
        <tissue evidence="3">Whole animal</tissue>
    </source>
</reference>
<dbReference type="InterPro" id="IPR003582">
    <property type="entry name" value="ShKT_dom"/>
</dbReference>
<organism evidence="3 4">
    <name type="scientific">Necator americanus</name>
    <name type="common">Human hookworm</name>
    <dbReference type="NCBI Taxonomy" id="51031"/>
    <lineage>
        <taxon>Eukaryota</taxon>
        <taxon>Metazoa</taxon>
        <taxon>Ecdysozoa</taxon>
        <taxon>Nematoda</taxon>
        <taxon>Chromadorea</taxon>
        <taxon>Rhabditida</taxon>
        <taxon>Rhabditina</taxon>
        <taxon>Rhabditomorpha</taxon>
        <taxon>Strongyloidea</taxon>
        <taxon>Ancylostomatidae</taxon>
        <taxon>Bunostominae</taxon>
        <taxon>Necator</taxon>
    </lineage>
</organism>
<comment type="caution">
    <text evidence="1">Lacks conserved residue(s) required for the propagation of feature annotation.</text>
</comment>
<gene>
    <name evidence="3" type="primary">Necator_chrIV.g16262</name>
    <name evidence="3" type="ORF">RB195_002966</name>
</gene>
<dbReference type="PANTHER" id="PTHR21724:SF111">
    <property type="entry name" value="SHKT DOMAIN-CONTAINING PROTEIN"/>
    <property type="match status" value="1"/>
</dbReference>
<dbReference type="Proteomes" id="UP001303046">
    <property type="component" value="Unassembled WGS sequence"/>
</dbReference>
<sequence>MLPTCGERARNYTGEGVIKVAEMLLIIICATLVCRTLCDIADLNCTYLDTSGAQPKAKFSDIAVACSNVLADSVCKTLYGANAAVANSDNDREQKCWKNGQARDEPTVQAAVSTCPRHCGYCCLTPEYSCQNKQFPRISCSVITPNMCYSSAWRNIIEEDCPNVCGFCNSGNCFDVAPNCALDISICRSVLMQDFVKENCRRTCDYCSQTSATTATPCGSDPNCVNWVKNGFCNSIFYTREQKRQYCGTFCGLC</sequence>
<dbReference type="Gene3D" id="1.10.10.1940">
    <property type="match status" value="2"/>
</dbReference>
<feature type="disulfide bond" evidence="1">
    <location>
        <begin position="173"/>
        <end position="207"/>
    </location>
</feature>
<protein>
    <recommendedName>
        <fullName evidence="2">ShKT domain-containing protein</fullName>
    </recommendedName>
</protein>
<comment type="caution">
    <text evidence="3">The sequence shown here is derived from an EMBL/GenBank/DDBJ whole genome shotgun (WGS) entry which is preliminary data.</text>
</comment>
<accession>A0ABR1DMB7</accession>
<dbReference type="Pfam" id="PF01549">
    <property type="entry name" value="ShK"/>
    <property type="match status" value="3"/>
</dbReference>
<proteinExistence type="predicted"/>
<evidence type="ECO:0000256" key="1">
    <source>
        <dbReference type="PROSITE-ProRule" id="PRU01005"/>
    </source>
</evidence>
<dbReference type="EMBL" id="JAVFWL010000004">
    <property type="protein sequence ID" value="KAK6751298.1"/>
    <property type="molecule type" value="Genomic_DNA"/>
</dbReference>
<keyword evidence="4" id="KW-1185">Reference proteome</keyword>
<feature type="domain" description="ShKT" evidence="2">
    <location>
        <begin position="173"/>
        <end position="207"/>
    </location>
</feature>
<dbReference type="PANTHER" id="PTHR21724">
    <property type="entry name" value="SHKT DOMAIN-CONTAINING PROTEIN"/>
    <property type="match status" value="1"/>
</dbReference>
<dbReference type="SMART" id="SM00254">
    <property type="entry name" value="ShKT"/>
    <property type="match status" value="3"/>
</dbReference>